<reference evidence="2 3" key="1">
    <citation type="submission" date="2023-11" db="EMBL/GenBank/DDBJ databases">
        <title>Peredibacter starrii A3.12.</title>
        <authorList>
            <person name="Mitchell R.J."/>
        </authorList>
    </citation>
    <scope>NUCLEOTIDE SEQUENCE [LARGE SCALE GENOMIC DNA]</scope>
    <source>
        <strain evidence="2 3">A3.12</strain>
    </source>
</reference>
<name>A0AAX4HRI8_9BACT</name>
<organism evidence="2 3">
    <name type="scientific">Peredibacter starrii</name>
    <dbReference type="NCBI Taxonomy" id="28202"/>
    <lineage>
        <taxon>Bacteria</taxon>
        <taxon>Pseudomonadati</taxon>
        <taxon>Bdellovibrionota</taxon>
        <taxon>Bacteriovoracia</taxon>
        <taxon>Bacteriovoracales</taxon>
        <taxon>Bacteriovoracaceae</taxon>
        <taxon>Peredibacter</taxon>
    </lineage>
</organism>
<keyword evidence="1" id="KW-0732">Signal</keyword>
<accession>A0AAX4HRI8</accession>
<evidence type="ECO:0000313" key="3">
    <source>
        <dbReference type="Proteomes" id="UP001324634"/>
    </source>
</evidence>
<feature type="signal peptide" evidence="1">
    <location>
        <begin position="1"/>
        <end position="21"/>
    </location>
</feature>
<evidence type="ECO:0000256" key="1">
    <source>
        <dbReference type="SAM" id="SignalP"/>
    </source>
</evidence>
<gene>
    <name evidence="2" type="ORF">SOO65_04040</name>
</gene>
<keyword evidence="3" id="KW-1185">Reference proteome</keyword>
<dbReference type="RefSeq" id="WP_321397338.1">
    <property type="nucleotide sequence ID" value="NZ_CP139487.1"/>
</dbReference>
<protein>
    <recommendedName>
        <fullName evidence="4">EF-hand domain-containing protein</fullName>
    </recommendedName>
</protein>
<evidence type="ECO:0008006" key="4">
    <source>
        <dbReference type="Google" id="ProtNLM"/>
    </source>
</evidence>
<dbReference type="AlphaFoldDB" id="A0AAX4HRI8"/>
<dbReference type="EMBL" id="CP139487">
    <property type="protein sequence ID" value="WPU65909.1"/>
    <property type="molecule type" value="Genomic_DNA"/>
</dbReference>
<feature type="chain" id="PRO_5043813976" description="EF-hand domain-containing protein" evidence="1">
    <location>
        <begin position="22"/>
        <end position="201"/>
    </location>
</feature>
<sequence>MKFLMLKIFLFSLLVPSLIKAESFAEIEVLGKVKMKGNSIEFIPRNQSDAMAVPSLVKDQKLINSISSLESADEAFVKGHVIFQKFDSDGNGQMKPVFVIESVKPISLKRIGDIGDMQDFPRKQDYLILKADSFAPWSIPVSTEIASAITMTSAMLLMQSLTASPLQPEGIQQIQRGLILSAGALMTGALIIEKFTIKDKK</sequence>
<proteinExistence type="predicted"/>
<dbReference type="KEGG" id="psti:SOO65_04040"/>
<evidence type="ECO:0000313" key="2">
    <source>
        <dbReference type="EMBL" id="WPU65909.1"/>
    </source>
</evidence>
<dbReference type="Proteomes" id="UP001324634">
    <property type="component" value="Chromosome"/>
</dbReference>